<keyword evidence="1" id="KW-0805">Transcription regulation</keyword>
<keyword evidence="3" id="KW-0804">Transcription</keyword>
<proteinExistence type="predicted"/>
<dbReference type="InterPro" id="IPR009057">
    <property type="entry name" value="Homeodomain-like_sf"/>
</dbReference>
<feature type="DNA-binding region" description="H-T-H motif" evidence="4">
    <location>
        <begin position="38"/>
        <end position="57"/>
    </location>
</feature>
<dbReference type="PANTHER" id="PTHR30055:SF234">
    <property type="entry name" value="HTH-TYPE TRANSCRIPTIONAL REGULATOR BETI"/>
    <property type="match status" value="1"/>
</dbReference>
<dbReference type="PANTHER" id="PTHR30055">
    <property type="entry name" value="HTH-TYPE TRANSCRIPTIONAL REGULATOR RUTR"/>
    <property type="match status" value="1"/>
</dbReference>
<gene>
    <name evidence="6" type="ORF">FHW23_000998</name>
</gene>
<dbReference type="Pfam" id="PF00440">
    <property type="entry name" value="TetR_N"/>
    <property type="match status" value="1"/>
</dbReference>
<dbReference type="PROSITE" id="PS50977">
    <property type="entry name" value="HTH_TETR_2"/>
    <property type="match status" value="1"/>
</dbReference>
<comment type="caution">
    <text evidence="6">The sequence shown here is derived from an EMBL/GenBank/DDBJ whole genome shotgun (WGS) entry which is preliminary data.</text>
</comment>
<dbReference type="AlphaFoldDB" id="A0AAW3T3I9"/>
<evidence type="ECO:0000256" key="1">
    <source>
        <dbReference type="ARBA" id="ARBA00023015"/>
    </source>
</evidence>
<evidence type="ECO:0000256" key="4">
    <source>
        <dbReference type="PROSITE-ProRule" id="PRU00335"/>
    </source>
</evidence>
<dbReference type="InterPro" id="IPR001647">
    <property type="entry name" value="HTH_TetR"/>
</dbReference>
<dbReference type="InterPro" id="IPR023772">
    <property type="entry name" value="DNA-bd_HTH_TetR-type_CS"/>
</dbReference>
<dbReference type="GO" id="GO:0000976">
    <property type="term" value="F:transcription cis-regulatory region binding"/>
    <property type="evidence" value="ECO:0007669"/>
    <property type="project" value="TreeGrafter"/>
</dbReference>
<dbReference type="GO" id="GO:0003700">
    <property type="term" value="F:DNA-binding transcription factor activity"/>
    <property type="evidence" value="ECO:0007669"/>
    <property type="project" value="TreeGrafter"/>
</dbReference>
<organism evidence="6 7">
    <name type="scientific">Curtobacterium pusillum</name>
    <dbReference type="NCBI Taxonomy" id="69373"/>
    <lineage>
        <taxon>Bacteria</taxon>
        <taxon>Bacillati</taxon>
        <taxon>Actinomycetota</taxon>
        <taxon>Actinomycetes</taxon>
        <taxon>Micrococcales</taxon>
        <taxon>Microbacteriaceae</taxon>
        <taxon>Curtobacterium</taxon>
    </lineage>
</organism>
<dbReference type="EMBL" id="JACGXP010000001">
    <property type="protein sequence ID" value="MBA8989766.1"/>
    <property type="molecule type" value="Genomic_DNA"/>
</dbReference>
<dbReference type="Gene3D" id="1.10.357.10">
    <property type="entry name" value="Tetracycline Repressor, domain 2"/>
    <property type="match status" value="1"/>
</dbReference>
<dbReference type="SUPFAM" id="SSF46689">
    <property type="entry name" value="Homeodomain-like"/>
    <property type="match status" value="1"/>
</dbReference>
<name>A0AAW3T3I9_9MICO</name>
<dbReference type="PROSITE" id="PS01081">
    <property type="entry name" value="HTH_TETR_1"/>
    <property type="match status" value="1"/>
</dbReference>
<accession>A0AAW3T3I9</accession>
<reference evidence="6 7" key="1">
    <citation type="submission" date="2020-07" db="EMBL/GenBank/DDBJ databases">
        <title>Above-ground endophytic microbial communities from plants in different locations in the United States.</title>
        <authorList>
            <person name="Frank C."/>
        </authorList>
    </citation>
    <scope>NUCLEOTIDE SEQUENCE [LARGE SCALE GENOMIC DNA]</scope>
    <source>
        <strain evidence="6 7">WPL5_2</strain>
    </source>
</reference>
<evidence type="ECO:0000313" key="6">
    <source>
        <dbReference type="EMBL" id="MBA8989766.1"/>
    </source>
</evidence>
<dbReference type="InterPro" id="IPR050109">
    <property type="entry name" value="HTH-type_TetR-like_transc_reg"/>
</dbReference>
<dbReference type="RefSeq" id="WP_182515352.1">
    <property type="nucleotide sequence ID" value="NZ_JACGXP010000001.1"/>
</dbReference>
<evidence type="ECO:0000256" key="3">
    <source>
        <dbReference type="ARBA" id="ARBA00023163"/>
    </source>
</evidence>
<dbReference type="Proteomes" id="UP000590225">
    <property type="component" value="Unassembled WGS sequence"/>
</dbReference>
<evidence type="ECO:0000259" key="5">
    <source>
        <dbReference type="PROSITE" id="PS50977"/>
    </source>
</evidence>
<sequence length="203" mass="22258">MSTPNTSGRRERKKAATRAAISTAALELFLERGFDAVSMRDVAERADVAVATIFAHFSGKESLVFDEDESLVDQLVATVRARPGDQDVLDALETWFLSGRAAEASRTGSADFAEFRALVDRTPALHGRWQSTWRGYVPRLAEVITDTTEADDRTASLVATLVVEGFLRAADDDHPDRALRTLYDILRNGAGPYLGSRVLRATD</sequence>
<evidence type="ECO:0000256" key="2">
    <source>
        <dbReference type="ARBA" id="ARBA00023125"/>
    </source>
</evidence>
<keyword evidence="2 4" id="KW-0238">DNA-binding</keyword>
<dbReference type="PRINTS" id="PR00455">
    <property type="entry name" value="HTHTETR"/>
</dbReference>
<feature type="domain" description="HTH tetR-type" evidence="5">
    <location>
        <begin position="15"/>
        <end position="75"/>
    </location>
</feature>
<evidence type="ECO:0000313" key="7">
    <source>
        <dbReference type="Proteomes" id="UP000590225"/>
    </source>
</evidence>
<protein>
    <submittedName>
        <fullName evidence="6">AcrR family transcriptional regulator</fullName>
    </submittedName>
</protein>